<dbReference type="PANTHER" id="PTHR30203:SF32">
    <property type="entry name" value="CATION EFFLUX SYSTEM PROTEIN CUSC"/>
    <property type="match status" value="1"/>
</dbReference>
<comment type="similarity">
    <text evidence="1">Belongs to the outer membrane factor (OMF) (TC 1.B.17) family.</text>
</comment>
<feature type="chain" id="PRO_5041949184" evidence="2">
    <location>
        <begin position="19"/>
        <end position="468"/>
    </location>
</feature>
<proteinExistence type="inferred from homology"/>
<dbReference type="EMBL" id="CP011219">
    <property type="protein sequence ID" value="AKO32879.1"/>
    <property type="molecule type" value="Genomic_DNA"/>
</dbReference>
<dbReference type="PROSITE" id="PS51257">
    <property type="entry name" value="PROKAR_LIPOPROTEIN"/>
    <property type="match status" value="1"/>
</dbReference>
<evidence type="ECO:0000313" key="4">
    <source>
        <dbReference type="Proteomes" id="UP000060132"/>
    </source>
</evidence>
<feature type="signal peptide" evidence="2">
    <location>
        <begin position="1"/>
        <end position="18"/>
    </location>
</feature>
<evidence type="ECO:0000256" key="1">
    <source>
        <dbReference type="ARBA" id="ARBA00007613"/>
    </source>
</evidence>
<dbReference type="Proteomes" id="UP000060132">
    <property type="component" value="Chromosome"/>
</dbReference>
<dbReference type="Pfam" id="PF02321">
    <property type="entry name" value="OEP"/>
    <property type="match status" value="2"/>
</dbReference>
<evidence type="ECO:0000256" key="2">
    <source>
        <dbReference type="SAM" id="SignalP"/>
    </source>
</evidence>
<reference evidence="3 4" key="1">
    <citation type="journal article" date="2015" name="PLoS Negl. Trop. Dis.">
        <title>Haemophilus ducreyi Cutaneous Ulcer Strains Are Nearly Identical to Class I Genital Ulcer Strains.</title>
        <authorList>
            <person name="Gangaiah D."/>
            <person name="Webb K.M."/>
            <person name="Humphreys T.L."/>
            <person name="Fortney K.R."/>
            <person name="Toh E."/>
            <person name="Tai A."/>
            <person name="Katz S.S."/>
            <person name="Pillay A."/>
            <person name="Chen C.Y."/>
            <person name="Roberts S.A."/>
            <person name="Munson R.S.Jr."/>
            <person name="Spinola S.M."/>
        </authorList>
    </citation>
    <scope>NUCLEOTIDE SEQUENCE [LARGE SCALE GENOMIC DNA]</scope>
    <source>
        <strain evidence="4">CLU2</strain>
    </source>
</reference>
<dbReference type="InterPro" id="IPR003423">
    <property type="entry name" value="OMP_efflux"/>
</dbReference>
<dbReference type="OMA" id="TGVQPWL"/>
<gene>
    <name evidence="3" type="ORF">RZ57_07145</name>
</gene>
<protein>
    <submittedName>
        <fullName evidence="3">Membrane protein</fullName>
    </submittedName>
</protein>
<name>A0AAC9ENF1_HAEDC</name>
<dbReference type="Gene3D" id="2.20.200.10">
    <property type="entry name" value="Outer membrane efflux proteins (OEP)"/>
    <property type="match status" value="1"/>
</dbReference>
<accession>A0AAC9ENF1</accession>
<dbReference type="SUPFAM" id="SSF56954">
    <property type="entry name" value="Outer membrane efflux proteins (OEP)"/>
    <property type="match status" value="1"/>
</dbReference>
<organism evidence="3 4">
    <name type="scientific">Haemophilus ducreyi</name>
    <dbReference type="NCBI Taxonomy" id="730"/>
    <lineage>
        <taxon>Bacteria</taxon>
        <taxon>Pseudomonadati</taxon>
        <taxon>Pseudomonadota</taxon>
        <taxon>Gammaproteobacteria</taxon>
        <taxon>Pasteurellales</taxon>
        <taxon>Pasteurellaceae</taxon>
        <taxon>Haemophilus</taxon>
    </lineage>
</organism>
<dbReference type="PANTHER" id="PTHR30203">
    <property type="entry name" value="OUTER MEMBRANE CATION EFFLUX PROTEIN"/>
    <property type="match status" value="1"/>
</dbReference>
<dbReference type="SMR" id="A0AAC9ENF1"/>
<dbReference type="RefSeq" id="WP_010945607.1">
    <property type="nucleotide sequence ID" value="NZ_CP011218.1"/>
</dbReference>
<dbReference type="NCBIfam" id="NF047721">
    <property type="entry name" value="ToxDrgExpTdeA"/>
    <property type="match status" value="1"/>
</dbReference>
<dbReference type="Gene3D" id="1.20.1600.10">
    <property type="entry name" value="Outer membrane efflux proteins (OEP)"/>
    <property type="match status" value="1"/>
</dbReference>
<dbReference type="InterPro" id="IPR010131">
    <property type="entry name" value="MdtP/NodT-like"/>
</dbReference>
<evidence type="ECO:0000313" key="3">
    <source>
        <dbReference type="EMBL" id="AKO32879.1"/>
    </source>
</evidence>
<keyword evidence="2" id="KW-0732">Signal</keyword>
<dbReference type="AlphaFoldDB" id="A0AAC9ENF1"/>
<sequence>MKFSKLALFITLASFLSACTSSMTKDGSLEQAKTSYQQYEELTKQFNIDEEWWKGYNDPQLNRLVSQALANNVNLAKSAILVNKALYNANLVGASLVPTFSGSGSSSASKLLVSDGSLQSSNSVTKASNVVHNASFNLSYTLDLWRRLADSASASEWEYKATIEDLKATRLSIINAVVASYYQIAYLKDVINVSEQTIKNYEQINHILENKMEVGAIDHLAVEQAKQATLNARNGLIGYRTTLKVAEQTLRNLLNLKPNEPLPIEYPAILSVELQGVDMNVPISAIANRPDVAAKLKRLQSAFKSLSATEKSWFPTVTLGASISSSAAKLRNIGDNQLGNSMISLNLPFLDWQTVKNNVKLSEADYRLAKLNYEQVITSALNEVDNYYYAYQQAFDSYSTLQQVYEHNKKISFYYKNRYELGVAEFREWVNAMNVELTSQLAILNQKYTILAKENAVYQSMAGKYKRL</sequence>
<dbReference type="GO" id="GO:0015562">
    <property type="term" value="F:efflux transmembrane transporter activity"/>
    <property type="evidence" value="ECO:0007669"/>
    <property type="project" value="InterPro"/>
</dbReference>